<dbReference type="PROSITE" id="PS51186">
    <property type="entry name" value="GNAT"/>
    <property type="match status" value="1"/>
</dbReference>
<dbReference type="KEGG" id="dra:DR_0682"/>
<protein>
    <recommendedName>
        <fullName evidence="2">N-acetyltransferase domain-containing protein</fullName>
    </recommendedName>
</protein>
<reference evidence="3 4" key="1">
    <citation type="journal article" date="1999" name="Science">
        <title>Genome sequence of the radioresistant bacterium Deinococcus radiodurans R1.</title>
        <authorList>
            <person name="White O."/>
            <person name="Eisen J.A."/>
            <person name="Heidelberg J.F."/>
            <person name="Hickey E.K."/>
            <person name="Peterson J.D."/>
            <person name="Dodson R.J."/>
            <person name="Haft D.H."/>
            <person name="Gwinn M.L."/>
            <person name="Nelson W.C."/>
            <person name="Richardson D.L."/>
            <person name="Moffat K.S."/>
            <person name="Qin H."/>
            <person name="Jiang L."/>
            <person name="Pamphile W."/>
            <person name="Crosby M."/>
            <person name="Shen M."/>
            <person name="Vamathevan J.J."/>
            <person name="Lam P."/>
            <person name="McDonald L."/>
            <person name="Utterback T."/>
            <person name="Zalewski C."/>
            <person name="Makarova K.S."/>
            <person name="Aravind L."/>
            <person name="Daly M.J."/>
            <person name="Minton K.W."/>
            <person name="Fleischmann R.D."/>
            <person name="Ketchum K.A."/>
            <person name="Nelson K.E."/>
            <person name="Salzberg S."/>
            <person name="Smith H.O."/>
            <person name="Venter J.C."/>
            <person name="Fraser C.M."/>
        </authorList>
    </citation>
    <scope>NUCLEOTIDE SEQUENCE [LARGE SCALE GENOMIC DNA]</scope>
    <source>
        <strain evidence="4">ATCC 13939 / DSM 20539 / JCM 16871 / LMG 4051 / NBRC 15346 / NCIMB 9279 / R1 / VKM B-1422</strain>
    </source>
</reference>
<evidence type="ECO:0000256" key="1">
    <source>
        <dbReference type="ARBA" id="ARBA00022679"/>
    </source>
</evidence>
<dbReference type="HOGENOM" id="CLU_120387_1_0_0"/>
<dbReference type="InterPro" id="IPR050769">
    <property type="entry name" value="NAT_camello-type"/>
</dbReference>
<dbReference type="PANTHER" id="PTHR13947:SF37">
    <property type="entry name" value="LD18367P"/>
    <property type="match status" value="1"/>
</dbReference>
<dbReference type="EnsemblBacteria" id="AAF10266">
    <property type="protein sequence ID" value="AAF10266"/>
    <property type="gene ID" value="DR_0682"/>
</dbReference>
<proteinExistence type="predicted"/>
<dbReference type="PANTHER" id="PTHR13947">
    <property type="entry name" value="GNAT FAMILY N-ACETYLTRANSFERASE"/>
    <property type="match status" value="1"/>
</dbReference>
<feature type="domain" description="N-acetyltransferase" evidence="2">
    <location>
        <begin position="50"/>
        <end position="184"/>
    </location>
</feature>
<dbReference type="DNASU" id="1799505"/>
<dbReference type="SUPFAM" id="SSF55729">
    <property type="entry name" value="Acyl-CoA N-acyltransferases (Nat)"/>
    <property type="match status" value="1"/>
</dbReference>
<keyword evidence="4" id="KW-1185">Reference proteome</keyword>
<keyword evidence="1" id="KW-0808">Transferase</keyword>
<dbReference type="EMBL" id="AE000513">
    <property type="protein sequence ID" value="AAF10266.1"/>
    <property type="molecule type" value="Genomic_DNA"/>
</dbReference>
<accession>Q9RWI6</accession>
<dbReference type="STRING" id="243230.DR_0682"/>
<dbReference type="Pfam" id="PF00583">
    <property type="entry name" value="Acetyltransf_1"/>
    <property type="match status" value="1"/>
</dbReference>
<dbReference type="CDD" id="cd04301">
    <property type="entry name" value="NAT_SF"/>
    <property type="match status" value="1"/>
</dbReference>
<gene>
    <name evidence="3" type="ordered locus">DR_0682</name>
</gene>
<evidence type="ECO:0000259" key="2">
    <source>
        <dbReference type="PROSITE" id="PS51186"/>
    </source>
</evidence>
<dbReference type="GO" id="GO:0008080">
    <property type="term" value="F:N-acetyltransferase activity"/>
    <property type="evidence" value="ECO:0000318"/>
    <property type="project" value="GO_Central"/>
</dbReference>
<dbReference type="OrthoDB" id="9803233at2"/>
<dbReference type="AlphaFoldDB" id="Q9RWI6"/>
<dbReference type="PaxDb" id="243230-DR_0682"/>
<dbReference type="InterPro" id="IPR000182">
    <property type="entry name" value="GNAT_dom"/>
</dbReference>
<dbReference type="InterPro" id="IPR016181">
    <property type="entry name" value="Acyl_CoA_acyltransferase"/>
</dbReference>
<sequence length="195" mass="21094">MGESRQVRLWRGGCAMLRAQHNSQRSSPHGAAYLLPFLPQEGSTMSDTTLTTRLATAEDKPQVTRMFSEAGLDTDAALESGTTYWIMERNGEAVGAVGLEHGDGVSLLRGAAVSPSSRGMGLGRQLVISAVEYARGRGDRAVYLFSKGGKWETFGFTQIPLAVVMGDIPDAPQIQAYRSRGERPGGTTWMRDLTK</sequence>
<dbReference type="eggNOG" id="COG1246">
    <property type="taxonomic scope" value="Bacteria"/>
</dbReference>
<dbReference type="Proteomes" id="UP000002524">
    <property type="component" value="Chromosome 1"/>
</dbReference>
<evidence type="ECO:0000313" key="3">
    <source>
        <dbReference type="EMBL" id="AAF10266.1"/>
    </source>
</evidence>
<dbReference type="PATRIC" id="fig|243230.17.peg.859"/>
<dbReference type="PIR" id="G75488">
    <property type="entry name" value="G75488"/>
</dbReference>
<dbReference type="InParanoid" id="Q9RWI6"/>
<evidence type="ECO:0000313" key="4">
    <source>
        <dbReference type="Proteomes" id="UP000002524"/>
    </source>
</evidence>
<name>Q9RWI6_DEIRA</name>
<dbReference type="Gene3D" id="3.40.630.30">
    <property type="match status" value="1"/>
</dbReference>
<organism evidence="3 4">
    <name type="scientific">Deinococcus radiodurans (strain ATCC 13939 / DSM 20539 / JCM 16871 / CCUG 27074 / LMG 4051 / NBRC 15346 / NCIMB 9279 / VKM B-1422 / R1)</name>
    <dbReference type="NCBI Taxonomy" id="243230"/>
    <lineage>
        <taxon>Bacteria</taxon>
        <taxon>Thermotogati</taxon>
        <taxon>Deinococcota</taxon>
        <taxon>Deinococci</taxon>
        <taxon>Deinococcales</taxon>
        <taxon>Deinococcaceae</taxon>
        <taxon>Deinococcus</taxon>
    </lineage>
</organism>